<accession>A0A176WR90</accession>
<feature type="compositionally biased region" description="Polar residues" evidence="1">
    <location>
        <begin position="125"/>
        <end position="141"/>
    </location>
</feature>
<dbReference type="AlphaFoldDB" id="A0A176WR90"/>
<organism evidence="2 3">
    <name type="scientific">Marchantia polymorpha subsp. ruderalis</name>
    <dbReference type="NCBI Taxonomy" id="1480154"/>
    <lineage>
        <taxon>Eukaryota</taxon>
        <taxon>Viridiplantae</taxon>
        <taxon>Streptophyta</taxon>
        <taxon>Embryophyta</taxon>
        <taxon>Marchantiophyta</taxon>
        <taxon>Marchantiopsida</taxon>
        <taxon>Marchantiidae</taxon>
        <taxon>Marchantiales</taxon>
        <taxon>Marchantiaceae</taxon>
        <taxon>Marchantia</taxon>
    </lineage>
</organism>
<reference evidence="2" key="1">
    <citation type="submission" date="2016-03" db="EMBL/GenBank/DDBJ databases">
        <title>Mechanisms controlling the formation of the plant cell surface in tip-growing cells are functionally conserved among land plants.</title>
        <authorList>
            <person name="Honkanen S."/>
            <person name="Jones V.A."/>
            <person name="Morieri G."/>
            <person name="Champion C."/>
            <person name="Hetherington A.J."/>
            <person name="Kelly S."/>
            <person name="Saint-Marcoux D."/>
            <person name="Proust H."/>
            <person name="Prescott H."/>
            <person name="Dolan L."/>
        </authorList>
    </citation>
    <scope>NUCLEOTIDE SEQUENCE [LARGE SCALE GENOMIC DNA]</scope>
    <source>
        <tissue evidence="2">Whole gametophyte</tissue>
    </source>
</reference>
<protein>
    <submittedName>
        <fullName evidence="2">Uncharacterized protein</fullName>
    </submittedName>
</protein>
<evidence type="ECO:0000313" key="3">
    <source>
        <dbReference type="Proteomes" id="UP000077202"/>
    </source>
</evidence>
<proteinExistence type="predicted"/>
<keyword evidence="3" id="KW-1185">Reference proteome</keyword>
<evidence type="ECO:0000256" key="1">
    <source>
        <dbReference type="SAM" id="MobiDB-lite"/>
    </source>
</evidence>
<comment type="caution">
    <text evidence="2">The sequence shown here is derived from an EMBL/GenBank/DDBJ whole genome shotgun (WGS) entry which is preliminary data.</text>
</comment>
<dbReference type="Proteomes" id="UP000077202">
    <property type="component" value="Unassembled WGS sequence"/>
</dbReference>
<feature type="region of interest" description="Disordered" evidence="1">
    <location>
        <begin position="113"/>
        <end position="149"/>
    </location>
</feature>
<evidence type="ECO:0000313" key="2">
    <source>
        <dbReference type="EMBL" id="OAE34812.1"/>
    </source>
</evidence>
<gene>
    <name evidence="2" type="ORF">AXG93_2528s1790</name>
</gene>
<sequence>MESEEPRCVPVSCTPLQWRGQRRRGGETERWMDGFRLCSEAQREQLLGFCAAEADGPARTFALAVAPGLPDKQGQGAGPPGARVDERSLYIPQRPKYFPWSTGRRRKLAAAAAAAAAETLPGPVSSPSESPKWTYDGSSTGEDSEVILE</sequence>
<name>A0A176WR90_MARPO</name>
<dbReference type="EMBL" id="LVLJ01000312">
    <property type="protein sequence ID" value="OAE34812.1"/>
    <property type="molecule type" value="Genomic_DNA"/>
</dbReference>